<dbReference type="RefSeq" id="WP_223876970.1">
    <property type="nucleotide sequence ID" value="NZ_BJDN01000001.1"/>
</dbReference>
<keyword evidence="5" id="KW-1185">Reference proteome</keyword>
<evidence type="ECO:0000256" key="2">
    <source>
        <dbReference type="SAM" id="Phobius"/>
    </source>
</evidence>
<keyword evidence="1" id="KW-0238">DNA-binding</keyword>
<dbReference type="InterPro" id="IPR001387">
    <property type="entry name" value="Cro/C1-type_HTH"/>
</dbReference>
<dbReference type="Pfam" id="PF01381">
    <property type="entry name" value="HTH_3"/>
    <property type="match status" value="1"/>
</dbReference>
<reference evidence="5" key="1">
    <citation type="journal article" date="2019" name="Int. J. Syst. Evol. Microbiol.">
        <title>The Global Catalogue of Microorganisms (GCM) 10K type strain sequencing project: providing services to taxonomists for standard genome sequencing and annotation.</title>
        <authorList>
            <consortium name="The Broad Institute Genomics Platform"/>
            <consortium name="The Broad Institute Genome Sequencing Center for Infectious Disease"/>
            <person name="Wu L."/>
            <person name="Ma J."/>
        </authorList>
    </citation>
    <scope>NUCLEOTIDE SEQUENCE [LARGE SCALE GENOMIC DNA]</scope>
    <source>
        <strain evidence="5">CCM 8925</strain>
    </source>
</reference>
<sequence>MSMIIGERLKQCRQQQQLSQEMEAAKLKVSRQTISNWENSRSYPDIERCIHLADLYELSLDELLRGDQKMVKNLIDTTNFVKVGRLIALGILLNLVLVIGLVFTLQYWWALVLVALLLLNVCWLFVLTIWVI</sequence>
<name>A0ABW3EF99_9LACO</name>
<dbReference type="PROSITE" id="PS50943">
    <property type="entry name" value="HTH_CROC1"/>
    <property type="match status" value="1"/>
</dbReference>
<comment type="caution">
    <text evidence="4">The sequence shown here is derived from an EMBL/GenBank/DDBJ whole genome shotgun (WGS) entry which is preliminary data.</text>
</comment>
<dbReference type="PANTHER" id="PTHR46558">
    <property type="entry name" value="TRACRIPTIONAL REGULATORY PROTEIN-RELATED-RELATED"/>
    <property type="match status" value="1"/>
</dbReference>
<dbReference type="Gene3D" id="1.10.260.40">
    <property type="entry name" value="lambda repressor-like DNA-binding domains"/>
    <property type="match status" value="1"/>
</dbReference>
<accession>A0ABW3EF99</accession>
<protein>
    <submittedName>
        <fullName evidence="4">Helix-turn-helix transcriptional regulator</fullName>
    </submittedName>
</protein>
<evidence type="ECO:0000313" key="5">
    <source>
        <dbReference type="Proteomes" id="UP001597104"/>
    </source>
</evidence>
<proteinExistence type="predicted"/>
<dbReference type="PANTHER" id="PTHR46558:SF15">
    <property type="entry name" value="HELIX-TURN-HELIX DOMAIN PROTEIN"/>
    <property type="match status" value="1"/>
</dbReference>
<dbReference type="CDD" id="cd00093">
    <property type="entry name" value="HTH_XRE"/>
    <property type="match status" value="1"/>
</dbReference>
<dbReference type="EMBL" id="JBHTIO010000044">
    <property type="protein sequence ID" value="MFD0898104.1"/>
    <property type="molecule type" value="Genomic_DNA"/>
</dbReference>
<feature type="transmembrane region" description="Helical" evidence="2">
    <location>
        <begin position="83"/>
        <end position="103"/>
    </location>
</feature>
<keyword evidence="2" id="KW-0812">Transmembrane</keyword>
<organism evidence="4 5">
    <name type="scientific">Loigolactobacillus binensis</name>
    <dbReference type="NCBI Taxonomy" id="2559922"/>
    <lineage>
        <taxon>Bacteria</taxon>
        <taxon>Bacillati</taxon>
        <taxon>Bacillota</taxon>
        <taxon>Bacilli</taxon>
        <taxon>Lactobacillales</taxon>
        <taxon>Lactobacillaceae</taxon>
        <taxon>Loigolactobacillus</taxon>
    </lineage>
</organism>
<dbReference type="SUPFAM" id="SSF47413">
    <property type="entry name" value="lambda repressor-like DNA-binding domains"/>
    <property type="match status" value="1"/>
</dbReference>
<feature type="transmembrane region" description="Helical" evidence="2">
    <location>
        <begin position="109"/>
        <end position="131"/>
    </location>
</feature>
<dbReference type="Proteomes" id="UP001597104">
    <property type="component" value="Unassembled WGS sequence"/>
</dbReference>
<evidence type="ECO:0000313" key="4">
    <source>
        <dbReference type="EMBL" id="MFD0898104.1"/>
    </source>
</evidence>
<keyword evidence="2" id="KW-1133">Transmembrane helix</keyword>
<evidence type="ECO:0000259" key="3">
    <source>
        <dbReference type="PROSITE" id="PS50943"/>
    </source>
</evidence>
<evidence type="ECO:0000256" key="1">
    <source>
        <dbReference type="ARBA" id="ARBA00023125"/>
    </source>
</evidence>
<feature type="domain" description="HTH cro/C1-type" evidence="3">
    <location>
        <begin position="9"/>
        <end position="63"/>
    </location>
</feature>
<dbReference type="SMART" id="SM00530">
    <property type="entry name" value="HTH_XRE"/>
    <property type="match status" value="1"/>
</dbReference>
<dbReference type="InterPro" id="IPR010982">
    <property type="entry name" value="Lambda_DNA-bd_dom_sf"/>
</dbReference>
<keyword evidence="2" id="KW-0472">Membrane</keyword>
<gene>
    <name evidence="4" type="ORF">ACFQZ7_10255</name>
</gene>